<dbReference type="EMBL" id="MOPA01000003">
    <property type="protein sequence ID" value="KAK1543529.1"/>
    <property type="molecule type" value="Genomic_DNA"/>
</dbReference>
<evidence type="ECO:0000313" key="2">
    <source>
        <dbReference type="Proteomes" id="UP001241169"/>
    </source>
</evidence>
<evidence type="ECO:0000313" key="1">
    <source>
        <dbReference type="EMBL" id="KAK1543529.1"/>
    </source>
</evidence>
<name>A0ABQ9SVI9_9PEZI</name>
<organism evidence="1 2">
    <name type="scientific">Colletotrichum paranaense</name>
    <dbReference type="NCBI Taxonomy" id="1914294"/>
    <lineage>
        <taxon>Eukaryota</taxon>
        <taxon>Fungi</taxon>
        <taxon>Dikarya</taxon>
        <taxon>Ascomycota</taxon>
        <taxon>Pezizomycotina</taxon>
        <taxon>Sordariomycetes</taxon>
        <taxon>Hypocreomycetidae</taxon>
        <taxon>Glomerellales</taxon>
        <taxon>Glomerellaceae</taxon>
        <taxon>Colletotrichum</taxon>
        <taxon>Colletotrichum acutatum species complex</taxon>
    </lineage>
</organism>
<dbReference type="GeneID" id="85372342"/>
<comment type="caution">
    <text evidence="1">The sequence shown here is derived from an EMBL/GenBank/DDBJ whole genome shotgun (WGS) entry which is preliminary data.</text>
</comment>
<protein>
    <submittedName>
        <fullName evidence="1">Uncharacterized protein</fullName>
    </submittedName>
</protein>
<accession>A0ABQ9SVI9</accession>
<sequence length="52" mass="6159">MINHPSNRWRLPSLRQLQVLSLNQKKKKKKKRGWLFFPPLGFSGGKVQCREP</sequence>
<gene>
    <name evidence="1" type="ORF">CPAR01_04162</name>
</gene>
<dbReference type="RefSeq" id="XP_060352649.1">
    <property type="nucleotide sequence ID" value="XM_060488443.1"/>
</dbReference>
<reference evidence="1 2" key="1">
    <citation type="submission" date="2016-10" db="EMBL/GenBank/DDBJ databases">
        <title>The genome sequence of Colletotrichum fioriniae PJ7.</title>
        <authorList>
            <person name="Baroncelli R."/>
        </authorList>
    </citation>
    <scope>NUCLEOTIDE SEQUENCE [LARGE SCALE GENOMIC DNA]</scope>
    <source>
        <strain evidence="1 2">IMI 384185</strain>
    </source>
</reference>
<dbReference type="Proteomes" id="UP001241169">
    <property type="component" value="Unassembled WGS sequence"/>
</dbReference>
<keyword evidence="2" id="KW-1185">Reference proteome</keyword>
<proteinExistence type="predicted"/>